<organism evidence="2 3">
    <name type="scientific">Roseospira goensis</name>
    <dbReference type="NCBI Taxonomy" id="391922"/>
    <lineage>
        <taxon>Bacteria</taxon>
        <taxon>Pseudomonadati</taxon>
        <taxon>Pseudomonadota</taxon>
        <taxon>Alphaproteobacteria</taxon>
        <taxon>Rhodospirillales</taxon>
        <taxon>Rhodospirillaceae</taxon>
        <taxon>Roseospira</taxon>
    </lineage>
</organism>
<dbReference type="Pfam" id="PF02423">
    <property type="entry name" value="OCD_Mu_crystall"/>
    <property type="match status" value="1"/>
</dbReference>
<dbReference type="RefSeq" id="WP_184436741.1">
    <property type="nucleotide sequence ID" value="NZ_JACIGI010000030.1"/>
</dbReference>
<dbReference type="EMBL" id="JACIGI010000030">
    <property type="protein sequence ID" value="MBB4287212.1"/>
    <property type="molecule type" value="Genomic_DNA"/>
</dbReference>
<keyword evidence="3" id="KW-1185">Reference proteome</keyword>
<evidence type="ECO:0000313" key="2">
    <source>
        <dbReference type="EMBL" id="MBB4287212.1"/>
    </source>
</evidence>
<dbReference type="NCBIfam" id="NF004793">
    <property type="entry name" value="PRK06141.1"/>
    <property type="match status" value="1"/>
</dbReference>
<proteinExistence type="inferred from homology"/>
<sequence length="339" mass="35586">MLHLDADALARAVTPRALVEALRAMFATGAEAPLRHHHTLPAHTGERPGTLLLMPAWQIPGQTPGQIPGQNAETGYIGVKIATVFPDNPARRDLSAVTALYYLAEAGSGRPLALIDGTLLTRLRTAAASALAADTLARPDAETLLMVGTGALAPHFIRHHAAVRPYRRVLVWGRDAAKAAAVAEAVAPDLPEATVQAVDSLDAGLAAADVISCATSATHGVVPGARLRAGQHLDLAGSFTPHMRETDDDAIRRSRVFVDTDGALVESGDLVDPLRDGALTRDAIQGDLFQLCRGDRPGRGGDDEITLFKSTGTALEDLAGAALAYESHSKRHTKGMADT</sequence>
<dbReference type="PIRSF" id="PIRSF001439">
    <property type="entry name" value="CryM"/>
    <property type="match status" value="1"/>
</dbReference>
<dbReference type="FunFam" id="3.40.50.720:FF:000311">
    <property type="entry name" value="Ornithine cyclodeaminase"/>
    <property type="match status" value="1"/>
</dbReference>
<name>A0A7W6S1V8_9PROT</name>
<gene>
    <name evidence="2" type="ORF">GGD88_002956</name>
</gene>
<reference evidence="2 3" key="1">
    <citation type="submission" date="2020-08" db="EMBL/GenBank/DDBJ databases">
        <title>Genome sequencing of Purple Non-Sulfur Bacteria from various extreme environments.</title>
        <authorList>
            <person name="Mayer M."/>
        </authorList>
    </citation>
    <scope>NUCLEOTIDE SEQUENCE [LARGE SCALE GENOMIC DNA]</scope>
    <source>
        <strain evidence="2 3">JA135</strain>
    </source>
</reference>
<dbReference type="SUPFAM" id="SSF51735">
    <property type="entry name" value="NAD(P)-binding Rossmann-fold domains"/>
    <property type="match status" value="1"/>
</dbReference>
<evidence type="ECO:0000313" key="3">
    <source>
        <dbReference type="Proteomes" id="UP000555728"/>
    </source>
</evidence>
<dbReference type="Gene3D" id="3.30.1780.10">
    <property type="entry name" value="ornithine cyclodeaminase, domain 1"/>
    <property type="match status" value="1"/>
</dbReference>
<dbReference type="EC" id="4.3.1.12" evidence="2"/>
<dbReference type="GO" id="GO:0005737">
    <property type="term" value="C:cytoplasm"/>
    <property type="evidence" value="ECO:0007669"/>
    <property type="project" value="TreeGrafter"/>
</dbReference>
<dbReference type="InterPro" id="IPR023401">
    <property type="entry name" value="ODC_N"/>
</dbReference>
<protein>
    <submittedName>
        <fullName evidence="2">Ornithine cyclodeaminase</fullName>
        <ecNumber evidence="2">4.3.1.12</ecNumber>
    </submittedName>
</protein>
<dbReference type="Gene3D" id="3.40.50.720">
    <property type="entry name" value="NAD(P)-binding Rossmann-like Domain"/>
    <property type="match status" value="1"/>
</dbReference>
<dbReference type="AlphaFoldDB" id="A0A7W6S1V8"/>
<keyword evidence="2" id="KW-0456">Lyase</keyword>
<accession>A0A7W6S1V8</accession>
<dbReference type="Proteomes" id="UP000555728">
    <property type="component" value="Unassembled WGS sequence"/>
</dbReference>
<dbReference type="GO" id="GO:0008473">
    <property type="term" value="F:ornithine cyclodeaminase activity"/>
    <property type="evidence" value="ECO:0007669"/>
    <property type="project" value="UniProtKB-EC"/>
</dbReference>
<evidence type="ECO:0000256" key="1">
    <source>
        <dbReference type="ARBA" id="ARBA00008903"/>
    </source>
</evidence>
<dbReference type="PANTHER" id="PTHR13812">
    <property type="entry name" value="KETIMINE REDUCTASE MU-CRYSTALLIN"/>
    <property type="match status" value="1"/>
</dbReference>
<dbReference type="InterPro" id="IPR003462">
    <property type="entry name" value="ODC_Mu_crystall"/>
</dbReference>
<dbReference type="GO" id="GO:0016491">
    <property type="term" value="F:oxidoreductase activity"/>
    <property type="evidence" value="ECO:0007669"/>
    <property type="project" value="UniProtKB-ARBA"/>
</dbReference>
<dbReference type="InterPro" id="IPR036291">
    <property type="entry name" value="NAD(P)-bd_dom_sf"/>
</dbReference>
<dbReference type="GO" id="GO:0019752">
    <property type="term" value="P:carboxylic acid metabolic process"/>
    <property type="evidence" value="ECO:0007669"/>
    <property type="project" value="UniProtKB-ARBA"/>
</dbReference>
<comment type="caution">
    <text evidence="2">The sequence shown here is derived from an EMBL/GenBank/DDBJ whole genome shotgun (WGS) entry which is preliminary data.</text>
</comment>
<dbReference type="PANTHER" id="PTHR13812:SF19">
    <property type="entry name" value="KETIMINE REDUCTASE MU-CRYSTALLIN"/>
    <property type="match status" value="1"/>
</dbReference>
<comment type="similarity">
    <text evidence="1">Belongs to the ornithine cyclodeaminase/mu-crystallin family.</text>
</comment>